<dbReference type="EMBL" id="JACJFM010000002">
    <property type="protein sequence ID" value="MBB1485550.1"/>
    <property type="molecule type" value="Genomic_DNA"/>
</dbReference>
<dbReference type="AlphaFoldDB" id="A0A839ILH8"/>
<proteinExistence type="predicted"/>
<feature type="compositionally biased region" description="Basic and acidic residues" evidence="1">
    <location>
        <begin position="1"/>
        <end position="35"/>
    </location>
</feature>
<name>A0A839ILH8_9GAMM</name>
<comment type="caution">
    <text evidence="2">The sequence shown here is derived from an EMBL/GenBank/DDBJ whole genome shotgun (WGS) entry which is preliminary data.</text>
</comment>
<feature type="region of interest" description="Disordered" evidence="1">
    <location>
        <begin position="1"/>
        <end position="38"/>
    </location>
</feature>
<evidence type="ECO:0000313" key="2">
    <source>
        <dbReference type="EMBL" id="MBB1485550.1"/>
    </source>
</evidence>
<organism evidence="2 3">
    <name type="scientific">Oceanospirillum sediminis</name>
    <dbReference type="NCBI Taxonomy" id="2760088"/>
    <lineage>
        <taxon>Bacteria</taxon>
        <taxon>Pseudomonadati</taxon>
        <taxon>Pseudomonadota</taxon>
        <taxon>Gammaproteobacteria</taxon>
        <taxon>Oceanospirillales</taxon>
        <taxon>Oceanospirillaceae</taxon>
        <taxon>Oceanospirillum</taxon>
    </lineage>
</organism>
<gene>
    <name evidence="2" type="ORF">H4O21_02860</name>
</gene>
<protein>
    <submittedName>
        <fullName evidence="2">Uncharacterized protein</fullName>
    </submittedName>
</protein>
<dbReference type="RefSeq" id="WP_182807320.1">
    <property type="nucleotide sequence ID" value="NZ_JACJFM010000002.1"/>
</dbReference>
<evidence type="ECO:0000256" key="1">
    <source>
        <dbReference type="SAM" id="MobiDB-lite"/>
    </source>
</evidence>
<reference evidence="2 3" key="1">
    <citation type="submission" date="2020-08" db="EMBL/GenBank/DDBJ databases">
        <title>Oceanospirillum sp. nov. isolated from marine sediment.</title>
        <authorList>
            <person name="Ji X."/>
        </authorList>
    </citation>
    <scope>NUCLEOTIDE SEQUENCE [LARGE SCALE GENOMIC DNA]</scope>
    <source>
        <strain evidence="2 3">D5</strain>
    </source>
</reference>
<keyword evidence="3" id="KW-1185">Reference proteome</keyword>
<evidence type="ECO:0000313" key="3">
    <source>
        <dbReference type="Proteomes" id="UP000565262"/>
    </source>
</evidence>
<sequence>MTYESLRVKAKEVKPPDERSQDKNRRVKNDTGIEKRKGRVQIKLRLQC</sequence>
<accession>A0A839ILH8</accession>
<dbReference type="Proteomes" id="UP000565262">
    <property type="component" value="Unassembled WGS sequence"/>
</dbReference>